<keyword evidence="5 15" id="KW-0489">Methyltransferase</keyword>
<evidence type="ECO:0000313" key="18">
    <source>
        <dbReference type="EMBL" id="UZP74939.1"/>
    </source>
</evidence>
<dbReference type="SUPFAM" id="SSF75615">
    <property type="entry name" value="Siroheme synthase middle domains-like"/>
    <property type="match status" value="1"/>
</dbReference>
<keyword evidence="19" id="KW-1185">Reference proteome</keyword>
<evidence type="ECO:0000256" key="8">
    <source>
        <dbReference type="ARBA" id="ARBA00023002"/>
    </source>
</evidence>
<feature type="domain" description="Tetrapyrrole methylase" evidence="16">
    <location>
        <begin position="217"/>
        <end position="426"/>
    </location>
</feature>
<organism evidence="18 19">
    <name type="scientific">Candidatus Paraluminiphilus aquimaris</name>
    <dbReference type="NCBI Taxonomy" id="2518994"/>
    <lineage>
        <taxon>Bacteria</taxon>
        <taxon>Pseudomonadati</taxon>
        <taxon>Pseudomonadota</taxon>
        <taxon>Gammaproteobacteria</taxon>
        <taxon>Cellvibrionales</taxon>
        <taxon>Halieaceae</taxon>
        <taxon>Candidatus Paraluminiphilus</taxon>
    </lineage>
</organism>
<comment type="pathway">
    <text evidence="13">Porphyrin-containing compound metabolism; siroheme biosynthesis; precorrin-2 from uroporphyrinogen III: step 1/1.</text>
</comment>
<evidence type="ECO:0000256" key="2">
    <source>
        <dbReference type="ARBA" id="ARBA00005010"/>
    </source>
</evidence>
<dbReference type="EMBL" id="CP036501">
    <property type="protein sequence ID" value="UZP74939.1"/>
    <property type="molecule type" value="Genomic_DNA"/>
</dbReference>
<keyword evidence="7" id="KW-0949">S-adenosyl-L-methionine</keyword>
<evidence type="ECO:0000256" key="4">
    <source>
        <dbReference type="ARBA" id="ARBA00022573"/>
    </source>
</evidence>
<dbReference type="PIRSF" id="PIRSF036426">
    <property type="entry name" value="Sirohaem_synth"/>
    <property type="match status" value="1"/>
</dbReference>
<reference evidence="18 19" key="1">
    <citation type="submission" date="2019-02" db="EMBL/GenBank/DDBJ databases">
        <title>Halieaceae_genomes.</title>
        <authorList>
            <person name="Li S.-H."/>
        </authorList>
    </citation>
    <scope>NUCLEOTIDE SEQUENCE [LARGE SCALE GENOMIC DNA]</scope>
    <source>
        <strain evidence="18 19">JH123</strain>
    </source>
</reference>
<evidence type="ECO:0000259" key="17">
    <source>
        <dbReference type="Pfam" id="PF10414"/>
    </source>
</evidence>
<dbReference type="CDD" id="cd11642">
    <property type="entry name" value="SUMT"/>
    <property type="match status" value="1"/>
</dbReference>
<proteinExistence type="inferred from homology"/>
<protein>
    <submittedName>
        <fullName evidence="18">Uroporphyrinogen-III C-methyltransferase</fullName>
        <ecNumber evidence="18">2.1.1.107</ecNumber>
    </submittedName>
</protein>
<dbReference type="Gene3D" id="3.40.1010.10">
    <property type="entry name" value="Cobalt-precorrin-4 Transmethylase, Domain 1"/>
    <property type="match status" value="1"/>
</dbReference>
<evidence type="ECO:0000259" key="16">
    <source>
        <dbReference type="Pfam" id="PF00590"/>
    </source>
</evidence>
<dbReference type="Pfam" id="PF10414">
    <property type="entry name" value="CysG_dimeriser"/>
    <property type="match status" value="1"/>
</dbReference>
<dbReference type="InterPro" id="IPR014776">
    <property type="entry name" value="4pyrrole_Mease_sub2"/>
</dbReference>
<evidence type="ECO:0000256" key="10">
    <source>
        <dbReference type="ARBA" id="ARBA00023239"/>
    </source>
</evidence>
<dbReference type="InterPro" id="IPR006366">
    <property type="entry name" value="CobA/CysG_C"/>
</dbReference>
<evidence type="ECO:0000256" key="15">
    <source>
        <dbReference type="RuleBase" id="RU003960"/>
    </source>
</evidence>
<dbReference type="NCBIfam" id="TIGR01469">
    <property type="entry name" value="cobA_cysG_Cterm"/>
    <property type="match status" value="1"/>
</dbReference>
<sequence length="467" mass="50487">MDFLPIFVATKDRKVVVVGDGQMADAKCRGVLKTAASVTVYTDSPSDEALAWAEQGRIALRCGLPIASDFEFVTLFYAAHESDAVNDELALLARDAGAIVNVLDRTDACDFITPAIVDRDPVVVAIGTEGSAPVLARQIKADVEAMLPADLGRLARLANSFRAKVRALPEGLARRNFWKDFFSPTRLSSGTSDKTLRLDLETLLARHMGAEHEMGSVAFVGAGPGDPDLLTLKARRLLHEAEVVIHDRLVSRGVLELARREAKFIDVGKKGFGEQVTQAVINEHLVRESQAGSKVVRLKGGDPSVFGRLDEELSALADAGIACSVVPGITSAAAGAASLKQSLTRRDRNSSITLMTAHDAKGYAEHDWRQLVRSGQALAIYMGRKSASFLQARLLMAGADNDLVITCVENISRPEERRFTSTLTQFAQRLDDDNWNGPLIIFVGIGKEQVSHAANATSLKELSHVSY</sequence>
<keyword evidence="9" id="KW-0520">NAD</keyword>
<dbReference type="GO" id="GO:0004851">
    <property type="term" value="F:uroporphyrin-III C-methyltransferase activity"/>
    <property type="evidence" value="ECO:0007669"/>
    <property type="project" value="UniProtKB-EC"/>
</dbReference>
<dbReference type="Gene3D" id="3.30.160.110">
    <property type="entry name" value="Siroheme synthase, domain 2"/>
    <property type="match status" value="1"/>
</dbReference>
<evidence type="ECO:0000256" key="6">
    <source>
        <dbReference type="ARBA" id="ARBA00022679"/>
    </source>
</evidence>
<dbReference type="Pfam" id="PF00590">
    <property type="entry name" value="TP_methylase"/>
    <property type="match status" value="1"/>
</dbReference>
<dbReference type="NCBIfam" id="NF004790">
    <property type="entry name" value="PRK06136.1"/>
    <property type="match status" value="1"/>
</dbReference>
<dbReference type="InterPro" id="IPR036291">
    <property type="entry name" value="NAD(P)-bd_dom_sf"/>
</dbReference>
<gene>
    <name evidence="18" type="primary">cobA</name>
    <name evidence="18" type="ORF">E0F26_09420</name>
</gene>
<dbReference type="Gene3D" id="3.30.950.10">
    <property type="entry name" value="Methyltransferase, Cobalt-precorrin-4 Transmethylase, Domain 2"/>
    <property type="match status" value="1"/>
</dbReference>
<name>A0ABY6Q8K7_9GAMM</name>
<dbReference type="InterPro" id="IPR035996">
    <property type="entry name" value="4pyrrol_Methylase_sf"/>
</dbReference>
<keyword evidence="4" id="KW-0169">Cobalamin biosynthesis</keyword>
<dbReference type="NCBIfam" id="TIGR01470">
    <property type="entry name" value="cysG_Nterm"/>
    <property type="match status" value="1"/>
</dbReference>
<dbReference type="RefSeq" id="WP_279241404.1">
    <property type="nucleotide sequence ID" value="NZ_CP036501.1"/>
</dbReference>
<evidence type="ECO:0000256" key="13">
    <source>
        <dbReference type="ARBA" id="ARBA00025705"/>
    </source>
</evidence>
<dbReference type="SUPFAM" id="SSF53790">
    <property type="entry name" value="Tetrapyrrole methylase"/>
    <property type="match status" value="1"/>
</dbReference>
<evidence type="ECO:0000313" key="19">
    <source>
        <dbReference type="Proteomes" id="UP001317963"/>
    </source>
</evidence>
<dbReference type="InterPro" id="IPR019478">
    <property type="entry name" value="Sirohaem_synthase_dimer_dom"/>
</dbReference>
<keyword evidence="11" id="KW-0627">Porphyrin biosynthesis</keyword>
<dbReference type="PROSITE" id="PS00839">
    <property type="entry name" value="SUMT_1"/>
    <property type="match status" value="1"/>
</dbReference>
<dbReference type="Pfam" id="PF13241">
    <property type="entry name" value="NAD_binding_7"/>
    <property type="match status" value="1"/>
</dbReference>
<dbReference type="PANTHER" id="PTHR45790">
    <property type="entry name" value="SIROHEME SYNTHASE-RELATED"/>
    <property type="match status" value="1"/>
</dbReference>
<evidence type="ECO:0000256" key="5">
    <source>
        <dbReference type="ARBA" id="ARBA00022603"/>
    </source>
</evidence>
<evidence type="ECO:0000256" key="9">
    <source>
        <dbReference type="ARBA" id="ARBA00023027"/>
    </source>
</evidence>
<dbReference type="PANTHER" id="PTHR45790:SF3">
    <property type="entry name" value="S-ADENOSYL-L-METHIONINE-DEPENDENT UROPORPHYRINOGEN III METHYLTRANSFERASE, CHLOROPLASTIC"/>
    <property type="match status" value="1"/>
</dbReference>
<accession>A0ABY6Q8K7</accession>
<evidence type="ECO:0000256" key="14">
    <source>
        <dbReference type="ARBA" id="ARBA00047561"/>
    </source>
</evidence>
<dbReference type="GO" id="GO:0032259">
    <property type="term" value="P:methylation"/>
    <property type="evidence" value="ECO:0007669"/>
    <property type="project" value="UniProtKB-KW"/>
</dbReference>
<evidence type="ECO:0000256" key="12">
    <source>
        <dbReference type="ARBA" id="ARBA00023268"/>
    </source>
</evidence>
<comment type="pathway">
    <text evidence="1">Cofactor biosynthesis; adenosylcobalamin biosynthesis.</text>
</comment>
<evidence type="ECO:0000256" key="11">
    <source>
        <dbReference type="ARBA" id="ARBA00023244"/>
    </source>
</evidence>
<dbReference type="InterPro" id="IPR037115">
    <property type="entry name" value="Sirohaem_synt_dimer_dom_sf"/>
</dbReference>
<evidence type="ECO:0000256" key="3">
    <source>
        <dbReference type="ARBA" id="ARBA00005879"/>
    </source>
</evidence>
<evidence type="ECO:0000256" key="1">
    <source>
        <dbReference type="ARBA" id="ARBA00004953"/>
    </source>
</evidence>
<comment type="catalytic activity">
    <reaction evidence="14">
        <text>precorrin-2 + NAD(+) = sirohydrochlorin + NADH + 2 H(+)</text>
        <dbReference type="Rhea" id="RHEA:15613"/>
        <dbReference type="ChEBI" id="CHEBI:15378"/>
        <dbReference type="ChEBI" id="CHEBI:57540"/>
        <dbReference type="ChEBI" id="CHEBI:57945"/>
        <dbReference type="ChEBI" id="CHEBI:58351"/>
        <dbReference type="ChEBI" id="CHEBI:58827"/>
        <dbReference type="EC" id="1.3.1.76"/>
    </reaction>
</comment>
<dbReference type="SUPFAM" id="SSF51735">
    <property type="entry name" value="NAD(P)-binding Rossmann-fold domains"/>
    <property type="match status" value="1"/>
</dbReference>
<comment type="pathway">
    <text evidence="2">Porphyrin-containing compound metabolism; siroheme biosynthesis; sirohydrochlorin from precorrin-2: step 1/1.</text>
</comment>
<dbReference type="NCBIfam" id="NF007922">
    <property type="entry name" value="PRK10637.1"/>
    <property type="match status" value="1"/>
</dbReference>
<evidence type="ECO:0000256" key="7">
    <source>
        <dbReference type="ARBA" id="ARBA00022691"/>
    </source>
</evidence>
<dbReference type="Proteomes" id="UP001317963">
    <property type="component" value="Chromosome"/>
</dbReference>
<feature type="domain" description="Sirohaem synthase dimerisation" evidence="17">
    <location>
        <begin position="151"/>
        <end position="184"/>
    </location>
</feature>
<dbReference type="Gene3D" id="1.10.8.210">
    <property type="entry name" value="Sirohaem synthase, dimerisation domain"/>
    <property type="match status" value="1"/>
</dbReference>
<dbReference type="Gene3D" id="3.40.50.720">
    <property type="entry name" value="NAD(P)-binding Rossmann-like Domain"/>
    <property type="match status" value="1"/>
</dbReference>
<dbReference type="InterPro" id="IPR050161">
    <property type="entry name" value="Siro_Cobalamin_biosynth"/>
</dbReference>
<dbReference type="EC" id="2.1.1.107" evidence="18"/>
<comment type="similarity">
    <text evidence="3 15">Belongs to the precorrin methyltransferase family.</text>
</comment>
<dbReference type="PROSITE" id="PS00840">
    <property type="entry name" value="SUMT_2"/>
    <property type="match status" value="1"/>
</dbReference>
<dbReference type="InterPro" id="IPR006367">
    <property type="entry name" value="Sirohaem_synthase_N"/>
</dbReference>
<keyword evidence="10" id="KW-0456">Lyase</keyword>
<keyword evidence="12" id="KW-0511">Multifunctional enzyme</keyword>
<keyword evidence="6 15" id="KW-0808">Transferase</keyword>
<dbReference type="InterPro" id="IPR003043">
    <property type="entry name" value="Uropor_MeTrfase_CS"/>
</dbReference>
<dbReference type="InterPro" id="IPR014777">
    <property type="entry name" value="4pyrrole_Mease_sub1"/>
</dbReference>
<dbReference type="InterPro" id="IPR000878">
    <property type="entry name" value="4pyrrol_Mease"/>
</dbReference>
<dbReference type="InterPro" id="IPR012409">
    <property type="entry name" value="Sirohaem_synth"/>
</dbReference>
<keyword evidence="8" id="KW-0560">Oxidoreductase</keyword>